<evidence type="ECO:0000313" key="3">
    <source>
        <dbReference type="Proteomes" id="UP000772186"/>
    </source>
</evidence>
<dbReference type="Proteomes" id="UP000772186">
    <property type="component" value="Unassembled WGS sequence"/>
</dbReference>
<evidence type="ECO:0008006" key="4">
    <source>
        <dbReference type="Google" id="ProtNLM"/>
    </source>
</evidence>
<evidence type="ECO:0000256" key="1">
    <source>
        <dbReference type="SAM" id="SignalP"/>
    </source>
</evidence>
<dbReference type="SUPFAM" id="SSF50199">
    <property type="entry name" value="Staphylococcal nuclease"/>
    <property type="match status" value="1"/>
</dbReference>
<dbReference type="PROSITE" id="PS51257">
    <property type="entry name" value="PROKAR_LIPOPROTEIN"/>
    <property type="match status" value="1"/>
</dbReference>
<name>A0A953NCV1_9MOLU</name>
<protein>
    <recommendedName>
        <fullName evidence="4">TNase-like domain-containing protein</fullName>
    </recommendedName>
</protein>
<dbReference type="InterPro" id="IPR035437">
    <property type="entry name" value="SNase_OB-fold_sf"/>
</dbReference>
<dbReference type="AlphaFoldDB" id="A0A953NCV1"/>
<evidence type="ECO:0000313" key="2">
    <source>
        <dbReference type="EMBL" id="MBZ4195124.1"/>
    </source>
</evidence>
<accession>A0A953NCV1</accession>
<feature type="signal peptide" evidence="1">
    <location>
        <begin position="1"/>
        <end position="19"/>
    </location>
</feature>
<organism evidence="2 3">
    <name type="scientific">Mycoplasma tauri</name>
    <dbReference type="NCBI Taxonomy" id="547987"/>
    <lineage>
        <taxon>Bacteria</taxon>
        <taxon>Bacillati</taxon>
        <taxon>Mycoplasmatota</taxon>
        <taxon>Mollicutes</taxon>
        <taxon>Mycoplasmataceae</taxon>
        <taxon>Mycoplasma</taxon>
    </lineage>
</organism>
<gene>
    <name evidence="2" type="ORF">LAD73_00070</name>
</gene>
<comment type="caution">
    <text evidence="2">The sequence shown here is derived from an EMBL/GenBank/DDBJ whole genome shotgun (WGS) entry which is preliminary data.</text>
</comment>
<reference evidence="2 3" key="1">
    <citation type="submission" date="2021-09" db="EMBL/GenBank/DDBJ databases">
        <title>WGS of Mycoplasma sp. Zaradi2 strains.</title>
        <authorList>
            <person name="Spergser J."/>
        </authorList>
    </citation>
    <scope>NUCLEOTIDE SEQUENCE [LARGE SCALE GENOMIC DNA]</scope>
    <source>
        <strain evidence="2 3">1331</strain>
    </source>
</reference>
<dbReference type="EMBL" id="JAIQBY010000001">
    <property type="protein sequence ID" value="MBZ4195124.1"/>
    <property type="molecule type" value="Genomic_DNA"/>
</dbReference>
<proteinExistence type="predicted"/>
<sequence>MKKIIGSLCASFTPLGALIAISCGNSTSSISKEDFSKYEVSDDFVNVSNAHRQKIIEKINANNFNYKNAIPELSKDNKRLFSIGMDSDGYFLYFEKKNVDDVPKGFAPEEQKDVTIKRPITYSFIVVKADQVSKKFNKVSGTQVTHKDSIDFTLHATNSIYTSFEKIKPYAFEFKNIDWESLKGIVFDGEIVNHSDGDTFTVRVEKIDQSNTNYKVGQEVKIRINGIDTPEKQVDGRTADDFERSYAELSSRFGRETFKTGQKVKVFYTGIDAFRRTVGDIFFGDKFQYLYSLEITRAGLTLPAYDGTLISLVDNIPNKKNIEHYFSWQAALAMKQAIEMKNGFYKTFETPFEVERIYRMKSNTKWRIFFKDSDENIFTINDSEYAKSKDFKIEEMSYNNIN</sequence>
<dbReference type="RefSeq" id="WP_223644249.1">
    <property type="nucleotide sequence ID" value="NZ_JAIQBY010000001.1"/>
</dbReference>
<keyword evidence="3" id="KW-1185">Reference proteome</keyword>
<keyword evidence="1" id="KW-0732">Signal</keyword>
<feature type="chain" id="PRO_5038028060" description="TNase-like domain-containing protein" evidence="1">
    <location>
        <begin position="20"/>
        <end position="402"/>
    </location>
</feature>
<dbReference type="Gene3D" id="2.40.50.90">
    <property type="match status" value="1"/>
</dbReference>